<name>A0A2N7U5W6_9GAMM</name>
<dbReference type="OrthoDB" id="179763at2"/>
<dbReference type="Proteomes" id="UP000235803">
    <property type="component" value="Unassembled WGS sequence"/>
</dbReference>
<dbReference type="AlphaFoldDB" id="A0A2N7U5W6"/>
<dbReference type="GO" id="GO:0016740">
    <property type="term" value="F:transferase activity"/>
    <property type="evidence" value="ECO:0007669"/>
    <property type="project" value="UniProtKB-KW"/>
</dbReference>
<dbReference type="PANTHER" id="PTHR21310:SF15">
    <property type="entry name" value="AMINOGLYCOSIDE PHOSPHOTRANSFERASE DOMAIN-CONTAINING PROTEIN"/>
    <property type="match status" value="1"/>
</dbReference>
<dbReference type="InterPro" id="IPR011009">
    <property type="entry name" value="Kinase-like_dom_sf"/>
</dbReference>
<keyword evidence="3" id="KW-1185">Reference proteome</keyword>
<dbReference type="CDD" id="cd05152">
    <property type="entry name" value="MPH2"/>
    <property type="match status" value="1"/>
</dbReference>
<feature type="domain" description="Aminoglycoside phosphotransferase" evidence="1">
    <location>
        <begin position="27"/>
        <end position="262"/>
    </location>
</feature>
<comment type="caution">
    <text evidence="2">The sequence shown here is derived from an EMBL/GenBank/DDBJ whole genome shotgun (WGS) entry which is preliminary data.</text>
</comment>
<protein>
    <submittedName>
        <fullName evidence="2">Macrolide 2'-phosphotransferase</fullName>
    </submittedName>
</protein>
<evidence type="ECO:0000259" key="1">
    <source>
        <dbReference type="Pfam" id="PF01636"/>
    </source>
</evidence>
<dbReference type="Gene3D" id="3.30.200.20">
    <property type="entry name" value="Phosphorylase Kinase, domain 1"/>
    <property type="match status" value="1"/>
</dbReference>
<proteinExistence type="predicted"/>
<evidence type="ECO:0000313" key="2">
    <source>
        <dbReference type="EMBL" id="PMR75824.1"/>
    </source>
</evidence>
<dbReference type="PANTHER" id="PTHR21310">
    <property type="entry name" value="AMINOGLYCOSIDE PHOSPHOTRANSFERASE-RELATED-RELATED"/>
    <property type="match status" value="1"/>
</dbReference>
<gene>
    <name evidence="2" type="ORF">C1H69_08585</name>
</gene>
<dbReference type="EMBL" id="PNRF01000016">
    <property type="protein sequence ID" value="PMR75824.1"/>
    <property type="molecule type" value="Genomic_DNA"/>
</dbReference>
<dbReference type="RefSeq" id="WP_102652994.1">
    <property type="nucleotide sequence ID" value="NZ_PNRF01000016.1"/>
</dbReference>
<dbReference type="InterPro" id="IPR002575">
    <property type="entry name" value="Aminoglycoside_PTrfase"/>
</dbReference>
<evidence type="ECO:0000313" key="3">
    <source>
        <dbReference type="Proteomes" id="UP000235803"/>
    </source>
</evidence>
<dbReference type="Gene3D" id="3.90.1200.10">
    <property type="match status" value="1"/>
</dbReference>
<sequence length="300" mass="32926">MTKDTARLVADTLALAARHGLHLAGDVTFNETGLDFRVGFATDTTGRRWVLRIPRRDDVQPKIEREARILDFVKHRLPVEVPDWQVLGPGLVAYPMLADPMALVFDAETHTVTWNIDPEAETYVVSLAEVLVALHASPVAEAVAAGIPDASPEEARVKVHQDLESVKREIGIGRELEERCRRWLDNDKLWPDFSVLTHGDLYVGHVTAAADARVSGVIDWTEAEISDPSIDFSGHLSAFSPESLERLVAAYELAGGRTWPAMVEHIKERHAASPIKYGVFAIVTGIEQHLAAAKAQLGVG</sequence>
<accession>A0A2N7U5W6</accession>
<organism evidence="2 3">
    <name type="scientific">Billgrantia endophytica</name>
    <dbReference type="NCBI Taxonomy" id="2033802"/>
    <lineage>
        <taxon>Bacteria</taxon>
        <taxon>Pseudomonadati</taxon>
        <taxon>Pseudomonadota</taxon>
        <taxon>Gammaproteobacteria</taxon>
        <taxon>Oceanospirillales</taxon>
        <taxon>Halomonadaceae</taxon>
        <taxon>Billgrantia</taxon>
    </lineage>
</organism>
<reference evidence="2 3" key="1">
    <citation type="submission" date="2018-01" db="EMBL/GenBank/DDBJ databases">
        <title>Halomonas endophytica sp. nov., isolated from storage liquid in the stems of Populus euphratica.</title>
        <authorList>
            <person name="Chen C."/>
        </authorList>
    </citation>
    <scope>NUCLEOTIDE SEQUENCE [LARGE SCALE GENOMIC DNA]</scope>
    <source>
        <strain evidence="2 3">MC28</strain>
    </source>
</reference>
<dbReference type="InterPro" id="IPR051678">
    <property type="entry name" value="AGP_Transferase"/>
</dbReference>
<dbReference type="SUPFAM" id="SSF56112">
    <property type="entry name" value="Protein kinase-like (PK-like)"/>
    <property type="match status" value="1"/>
</dbReference>
<dbReference type="Pfam" id="PF01636">
    <property type="entry name" value="APH"/>
    <property type="match status" value="1"/>
</dbReference>
<keyword evidence="2" id="KW-0808">Transferase</keyword>